<protein>
    <submittedName>
        <fullName evidence="2">Uncharacterized protein</fullName>
    </submittedName>
</protein>
<organism evidence="2 3">
    <name type="scientific">Anopheles maculatus</name>
    <dbReference type="NCBI Taxonomy" id="74869"/>
    <lineage>
        <taxon>Eukaryota</taxon>
        <taxon>Metazoa</taxon>
        <taxon>Ecdysozoa</taxon>
        <taxon>Arthropoda</taxon>
        <taxon>Hexapoda</taxon>
        <taxon>Insecta</taxon>
        <taxon>Pterygota</taxon>
        <taxon>Neoptera</taxon>
        <taxon>Endopterygota</taxon>
        <taxon>Diptera</taxon>
        <taxon>Nematocera</taxon>
        <taxon>Culicoidea</taxon>
        <taxon>Culicidae</taxon>
        <taxon>Anophelinae</taxon>
        <taxon>Anopheles</taxon>
        <taxon>Anopheles maculatus group</taxon>
    </lineage>
</organism>
<evidence type="ECO:0000313" key="3">
    <source>
        <dbReference type="Proteomes" id="UP000075901"/>
    </source>
</evidence>
<dbReference type="EnsemblMetazoa" id="AMAM009257-RA">
    <property type="protein sequence ID" value="AMAM009257-PA"/>
    <property type="gene ID" value="AMAM009257"/>
</dbReference>
<accession>A0A182SLQ0</accession>
<evidence type="ECO:0000256" key="1">
    <source>
        <dbReference type="SAM" id="MobiDB-lite"/>
    </source>
</evidence>
<evidence type="ECO:0000313" key="2">
    <source>
        <dbReference type="EnsemblMetazoa" id="AMAM009257-PA"/>
    </source>
</evidence>
<feature type="region of interest" description="Disordered" evidence="1">
    <location>
        <begin position="46"/>
        <end position="65"/>
    </location>
</feature>
<reference evidence="3" key="1">
    <citation type="submission" date="2013-09" db="EMBL/GenBank/DDBJ databases">
        <title>The Genome Sequence of Anopheles maculatus species B.</title>
        <authorList>
            <consortium name="The Broad Institute Genomics Platform"/>
            <person name="Neafsey D.E."/>
            <person name="Besansky N."/>
            <person name="Howell P."/>
            <person name="Walton C."/>
            <person name="Young S.K."/>
            <person name="Zeng Q."/>
            <person name="Gargeya S."/>
            <person name="Fitzgerald M."/>
            <person name="Haas B."/>
            <person name="Abouelleil A."/>
            <person name="Allen A.W."/>
            <person name="Alvarado L."/>
            <person name="Arachchi H.M."/>
            <person name="Berlin A.M."/>
            <person name="Chapman S.B."/>
            <person name="Gainer-Dewar J."/>
            <person name="Goldberg J."/>
            <person name="Griggs A."/>
            <person name="Gujja S."/>
            <person name="Hansen M."/>
            <person name="Howarth C."/>
            <person name="Imamovic A."/>
            <person name="Ireland A."/>
            <person name="Larimer J."/>
            <person name="McCowan C."/>
            <person name="Murphy C."/>
            <person name="Pearson M."/>
            <person name="Poon T.W."/>
            <person name="Priest M."/>
            <person name="Roberts A."/>
            <person name="Saif S."/>
            <person name="Shea T."/>
            <person name="Sisk P."/>
            <person name="Sykes S."/>
            <person name="Wortman J."/>
            <person name="Nusbaum C."/>
            <person name="Birren B."/>
        </authorList>
    </citation>
    <scope>NUCLEOTIDE SEQUENCE [LARGE SCALE GENOMIC DNA]</scope>
    <source>
        <strain evidence="3">maculatus3</strain>
    </source>
</reference>
<name>A0A182SLQ0_9DIPT</name>
<dbReference type="AlphaFoldDB" id="A0A182SLQ0"/>
<dbReference type="VEuPathDB" id="VectorBase:AMAM009257"/>
<proteinExistence type="predicted"/>
<sequence>MAEHLMPSMVGSSLGRLFGMERRSVLGYESLSQTCTEDEDVRVGDETSEFLSRHGNSRRSRDNGDAGYLRRLFAPLLVGFGNKSSSLNFDSKSPIFDSKASIADSKAPIFDSKSYIVVF</sequence>
<keyword evidence="3" id="KW-1185">Reference proteome</keyword>
<reference evidence="2" key="2">
    <citation type="submission" date="2020-05" db="UniProtKB">
        <authorList>
            <consortium name="EnsemblMetazoa"/>
        </authorList>
    </citation>
    <scope>IDENTIFICATION</scope>
    <source>
        <strain evidence="2">maculatus3</strain>
    </source>
</reference>
<dbReference type="Proteomes" id="UP000075901">
    <property type="component" value="Unassembled WGS sequence"/>
</dbReference>